<reference evidence="1 2" key="1">
    <citation type="submission" date="2019-05" db="EMBL/GenBank/DDBJ databases">
        <title>Another draft genome of Portunus trituberculatus and its Hox gene families provides insights of decapod evolution.</title>
        <authorList>
            <person name="Jeong J.-H."/>
            <person name="Song I."/>
            <person name="Kim S."/>
            <person name="Choi T."/>
            <person name="Kim D."/>
            <person name="Ryu S."/>
            <person name="Kim W."/>
        </authorList>
    </citation>
    <scope>NUCLEOTIDE SEQUENCE [LARGE SCALE GENOMIC DNA]</scope>
    <source>
        <tissue evidence="1">Muscle</tissue>
    </source>
</reference>
<dbReference type="AlphaFoldDB" id="A0A5B7EN84"/>
<evidence type="ECO:0008006" key="3">
    <source>
        <dbReference type="Google" id="ProtNLM"/>
    </source>
</evidence>
<name>A0A5B7EN84_PORTR</name>
<evidence type="ECO:0000313" key="1">
    <source>
        <dbReference type="EMBL" id="MPC34629.1"/>
    </source>
</evidence>
<dbReference type="Proteomes" id="UP000324222">
    <property type="component" value="Unassembled WGS sequence"/>
</dbReference>
<comment type="caution">
    <text evidence="1">The sequence shown here is derived from an EMBL/GenBank/DDBJ whole genome shotgun (WGS) entry which is preliminary data.</text>
</comment>
<sequence>MKRVIKEFWEQIGDVDDVVFLSELEDELQGLLDVVDGYGRDFRVKFSSEKSKVMVVNRSDDERTPVWRLGEK</sequence>
<organism evidence="1 2">
    <name type="scientific">Portunus trituberculatus</name>
    <name type="common">Swimming crab</name>
    <name type="synonym">Neptunus trituberculatus</name>
    <dbReference type="NCBI Taxonomy" id="210409"/>
    <lineage>
        <taxon>Eukaryota</taxon>
        <taxon>Metazoa</taxon>
        <taxon>Ecdysozoa</taxon>
        <taxon>Arthropoda</taxon>
        <taxon>Crustacea</taxon>
        <taxon>Multicrustacea</taxon>
        <taxon>Malacostraca</taxon>
        <taxon>Eumalacostraca</taxon>
        <taxon>Eucarida</taxon>
        <taxon>Decapoda</taxon>
        <taxon>Pleocyemata</taxon>
        <taxon>Brachyura</taxon>
        <taxon>Eubrachyura</taxon>
        <taxon>Portunoidea</taxon>
        <taxon>Portunidae</taxon>
        <taxon>Portuninae</taxon>
        <taxon>Portunus</taxon>
    </lineage>
</organism>
<gene>
    <name evidence="1" type="ORF">E2C01_028025</name>
</gene>
<accession>A0A5B7EN84</accession>
<proteinExistence type="predicted"/>
<protein>
    <recommendedName>
        <fullName evidence="3">Reverse transcriptase domain-containing protein</fullName>
    </recommendedName>
</protein>
<dbReference type="EMBL" id="VSRR010003094">
    <property type="protein sequence ID" value="MPC34629.1"/>
    <property type="molecule type" value="Genomic_DNA"/>
</dbReference>
<evidence type="ECO:0000313" key="2">
    <source>
        <dbReference type="Proteomes" id="UP000324222"/>
    </source>
</evidence>
<keyword evidence="2" id="KW-1185">Reference proteome</keyword>